<keyword evidence="11" id="KW-0325">Glycoprotein</keyword>
<comment type="caution">
    <text evidence="15">The sequence shown here is derived from an EMBL/GenBank/DDBJ whole genome shotgun (WGS) entry which is preliminary data.</text>
</comment>
<dbReference type="AlphaFoldDB" id="A0A443RDH4"/>
<accession>A0A443RDH4</accession>
<keyword evidence="4" id="KW-0107">Calcium channel</keyword>
<keyword evidence="3" id="KW-0109">Calcium transport</keyword>
<dbReference type="InterPro" id="IPR005821">
    <property type="entry name" value="Ion_trans_dom"/>
</dbReference>
<dbReference type="PANTHER" id="PTHR45628">
    <property type="entry name" value="VOLTAGE-DEPENDENT CALCIUM CHANNEL TYPE A SUBUNIT ALPHA-1"/>
    <property type="match status" value="1"/>
</dbReference>
<evidence type="ECO:0000256" key="1">
    <source>
        <dbReference type="ARBA" id="ARBA00004141"/>
    </source>
</evidence>
<name>A0A443RDH4_9ACAR</name>
<comment type="subcellular location">
    <subcellularLocation>
        <location evidence="1">Membrane</location>
        <topology evidence="1">Multi-pass membrane protein</topology>
    </subcellularLocation>
</comment>
<feature type="domain" description="Ion transport" evidence="14">
    <location>
        <begin position="417"/>
        <end position="707"/>
    </location>
</feature>
<dbReference type="Pfam" id="PF00520">
    <property type="entry name" value="Ion_trans"/>
    <property type="match status" value="1"/>
</dbReference>
<dbReference type="GO" id="GO:0098703">
    <property type="term" value="P:calcium ion import across plasma membrane"/>
    <property type="evidence" value="ECO:0007669"/>
    <property type="project" value="TreeGrafter"/>
</dbReference>
<evidence type="ECO:0000256" key="10">
    <source>
        <dbReference type="ARBA" id="ARBA00023136"/>
    </source>
</evidence>
<proteinExistence type="predicted"/>
<reference evidence="15 16" key="1">
    <citation type="journal article" date="2018" name="Gigascience">
        <title>Genomes of trombidid mites reveal novel predicted allergens and laterally-transferred genes associated with secondary metabolism.</title>
        <authorList>
            <person name="Dong X."/>
            <person name="Chaisiri K."/>
            <person name="Xia D."/>
            <person name="Armstrong S.D."/>
            <person name="Fang Y."/>
            <person name="Donnelly M.J."/>
            <person name="Kadowaki T."/>
            <person name="McGarry J.W."/>
            <person name="Darby A.C."/>
            <person name="Makepeace B.L."/>
        </authorList>
    </citation>
    <scope>NUCLEOTIDE SEQUENCE [LARGE SCALE GENOMIC DNA]</scope>
    <source>
        <strain evidence="15">UoL-WK</strain>
    </source>
</reference>
<protein>
    <recommendedName>
        <fullName evidence="14">Ion transport domain-containing protein</fullName>
    </recommendedName>
</protein>
<evidence type="ECO:0000256" key="7">
    <source>
        <dbReference type="ARBA" id="ARBA00022882"/>
    </source>
</evidence>
<evidence type="ECO:0000256" key="6">
    <source>
        <dbReference type="ARBA" id="ARBA00022837"/>
    </source>
</evidence>
<dbReference type="GO" id="GO:0005891">
    <property type="term" value="C:voltage-gated calcium channel complex"/>
    <property type="evidence" value="ECO:0007669"/>
    <property type="project" value="TreeGrafter"/>
</dbReference>
<sequence>MEYFGRSYYQTCMTTNHPEGSNDYFVDHFADHHPCSNSSDIFTYQCPEGFHCINYDKEKLIRRQNLELNFDRIDTTLILLLFMLSTEDYDPFYYRIVFQNGIIGFVSCAFMLMFGLYVLALMLALIYDTYENEMKMRKVMSKIHYFDGEYEFPFNVQSSELCEYEMLYSNKQYKNIVHRQVSTKPKATLPRSSVIETSFDTMRETMRLLSLFYGVKEAYVLRYPKQLMKSALQLRKVVESKEFIGMINFLIAFQFVILLFYHDKSEFLSAISWLGFNDITTSLRTVFMILFPSAWQETMRQFVDRVKHYFVEEEDLLIYRYTFIETFPYGMFFFIALGHLYSLMFSDLLIPQLFSELNIDVLYGSSAEKKVTISEADRELQITTETPTTYILNVIPFNRKILFYGDSKIRERVKGVWWRKLMLVLLTIETVSTYVDNHWLKEQPEYFNIWLNFRLIVQAIFLFDLLLRLLGDGIYFFMYSRKTSTYAWKSIVVLVDVLTLTCSIFDIILSVSQGPSYRGHQYINIGVSLICLRLVSRTHRLRLWIQTMITNWRGIVNALLFAAFVIALYAITGVQAFGGKMEQCYLRRARAYTWMSYRISLTRPDMNTWEACKQDEDQTSDKFMNKVTYVFNFDNTLDGFQTVLQLIYGDDIWGTIGALTSINTLGEVPKRWANPNAWFFIVAVIFGGFIIDTLIFAVVASNVADKNSIVS</sequence>
<keyword evidence="10 13" id="KW-0472">Membrane</keyword>
<keyword evidence="7" id="KW-0851">Voltage-gated channel</keyword>
<feature type="transmembrane region" description="Helical" evidence="13">
    <location>
        <begin position="491"/>
        <end position="511"/>
    </location>
</feature>
<evidence type="ECO:0000256" key="11">
    <source>
        <dbReference type="ARBA" id="ARBA00023180"/>
    </source>
</evidence>
<keyword evidence="16" id="KW-1185">Reference proteome</keyword>
<dbReference type="STRING" id="1965070.A0A443RDH4"/>
<keyword evidence="6" id="KW-0106">Calcium</keyword>
<evidence type="ECO:0000256" key="4">
    <source>
        <dbReference type="ARBA" id="ARBA00022673"/>
    </source>
</evidence>
<dbReference type="Gene3D" id="1.20.120.350">
    <property type="entry name" value="Voltage-gated potassium channels. Chain C"/>
    <property type="match status" value="1"/>
</dbReference>
<keyword evidence="8 13" id="KW-1133">Transmembrane helix</keyword>
<evidence type="ECO:0000313" key="15">
    <source>
        <dbReference type="EMBL" id="RWS13300.1"/>
    </source>
</evidence>
<evidence type="ECO:0000256" key="9">
    <source>
        <dbReference type="ARBA" id="ARBA00023065"/>
    </source>
</evidence>
<dbReference type="EMBL" id="NCKU01001032">
    <property type="protein sequence ID" value="RWS13300.1"/>
    <property type="molecule type" value="Genomic_DNA"/>
</dbReference>
<keyword evidence="5 13" id="KW-0812">Transmembrane</keyword>
<gene>
    <name evidence="15" type="ORF">B4U79_17371</name>
</gene>
<evidence type="ECO:0000256" key="5">
    <source>
        <dbReference type="ARBA" id="ARBA00022692"/>
    </source>
</evidence>
<dbReference type="InterPro" id="IPR027359">
    <property type="entry name" value="Volt_channel_dom_sf"/>
</dbReference>
<feature type="transmembrane region" description="Helical" evidence="13">
    <location>
        <begin position="517"/>
        <end position="535"/>
    </location>
</feature>
<evidence type="ECO:0000256" key="8">
    <source>
        <dbReference type="ARBA" id="ARBA00022989"/>
    </source>
</evidence>
<feature type="transmembrane region" description="Helical" evidence="13">
    <location>
        <begin position="677"/>
        <end position="699"/>
    </location>
</feature>
<feature type="transmembrane region" description="Helical" evidence="13">
    <location>
        <begin position="455"/>
        <end position="479"/>
    </location>
</feature>
<dbReference type="Proteomes" id="UP000285301">
    <property type="component" value="Unassembled WGS sequence"/>
</dbReference>
<evidence type="ECO:0000259" key="14">
    <source>
        <dbReference type="Pfam" id="PF00520"/>
    </source>
</evidence>
<feature type="transmembrane region" description="Helical" evidence="13">
    <location>
        <begin position="243"/>
        <end position="261"/>
    </location>
</feature>
<dbReference type="InterPro" id="IPR050599">
    <property type="entry name" value="VDCC_alpha-1_subunit"/>
</dbReference>
<feature type="transmembrane region" description="Helical" evidence="13">
    <location>
        <begin position="102"/>
        <end position="127"/>
    </location>
</feature>
<dbReference type="PANTHER" id="PTHR45628:SF7">
    <property type="entry name" value="VOLTAGE-DEPENDENT CALCIUM CHANNEL TYPE A SUBUNIT ALPHA-1"/>
    <property type="match status" value="1"/>
</dbReference>
<evidence type="ECO:0000256" key="12">
    <source>
        <dbReference type="ARBA" id="ARBA00023303"/>
    </source>
</evidence>
<dbReference type="OrthoDB" id="431720at2759"/>
<evidence type="ECO:0000313" key="16">
    <source>
        <dbReference type="Proteomes" id="UP000285301"/>
    </source>
</evidence>
<evidence type="ECO:0000256" key="2">
    <source>
        <dbReference type="ARBA" id="ARBA00022448"/>
    </source>
</evidence>
<feature type="transmembrane region" description="Helical" evidence="13">
    <location>
        <begin position="555"/>
        <end position="577"/>
    </location>
</feature>
<evidence type="ECO:0000256" key="3">
    <source>
        <dbReference type="ARBA" id="ARBA00022568"/>
    </source>
</evidence>
<organism evidence="15 16">
    <name type="scientific">Dinothrombium tinctorium</name>
    <dbReference type="NCBI Taxonomy" id="1965070"/>
    <lineage>
        <taxon>Eukaryota</taxon>
        <taxon>Metazoa</taxon>
        <taxon>Ecdysozoa</taxon>
        <taxon>Arthropoda</taxon>
        <taxon>Chelicerata</taxon>
        <taxon>Arachnida</taxon>
        <taxon>Acari</taxon>
        <taxon>Acariformes</taxon>
        <taxon>Trombidiformes</taxon>
        <taxon>Prostigmata</taxon>
        <taxon>Anystina</taxon>
        <taxon>Parasitengona</taxon>
        <taxon>Trombidioidea</taxon>
        <taxon>Trombidiidae</taxon>
        <taxon>Dinothrombium</taxon>
    </lineage>
</organism>
<dbReference type="Gene3D" id="1.10.287.70">
    <property type="match status" value="1"/>
</dbReference>
<keyword evidence="12" id="KW-0407">Ion channel</keyword>
<keyword evidence="2" id="KW-0813">Transport</keyword>
<dbReference type="GO" id="GO:0008331">
    <property type="term" value="F:high voltage-gated calcium channel activity"/>
    <property type="evidence" value="ECO:0007669"/>
    <property type="project" value="TreeGrafter"/>
</dbReference>
<keyword evidence="9" id="KW-0406">Ion transport</keyword>
<evidence type="ECO:0000256" key="13">
    <source>
        <dbReference type="SAM" id="Phobius"/>
    </source>
</evidence>